<gene>
    <name evidence="1" type="ORF">AUP40_11355</name>
</gene>
<name>A0ABR5Y7A0_9PROT</name>
<reference evidence="1 2" key="1">
    <citation type="submission" date="2015-12" db="EMBL/GenBank/DDBJ databases">
        <title>Genome sequence of Thalassospira xiamenensis MCCC 1A03005.</title>
        <authorList>
            <person name="Lu L."/>
            <person name="Lai Q."/>
            <person name="Shao Z."/>
            <person name="Qian P."/>
        </authorList>
    </citation>
    <scope>NUCLEOTIDE SEQUENCE [LARGE SCALE GENOMIC DNA]</scope>
    <source>
        <strain evidence="1 2">MCCC 1A03005</strain>
    </source>
</reference>
<proteinExistence type="predicted"/>
<protein>
    <submittedName>
        <fullName evidence="1">Uncharacterized protein</fullName>
    </submittedName>
</protein>
<evidence type="ECO:0000313" key="2">
    <source>
        <dbReference type="Proteomes" id="UP000076167"/>
    </source>
</evidence>
<keyword evidence="2" id="KW-1185">Reference proteome</keyword>
<dbReference type="Proteomes" id="UP000076167">
    <property type="component" value="Unassembled WGS sequence"/>
</dbReference>
<sequence>MCLAVTFIFVVEKMLTPSIRPVKFFLMNKLKISLLTLKSTVNPHHWLISGGFELVQRSI</sequence>
<evidence type="ECO:0000313" key="1">
    <source>
        <dbReference type="EMBL" id="KZD05907.1"/>
    </source>
</evidence>
<organism evidence="1 2">
    <name type="scientific">Thalassospira xiamenensis</name>
    <dbReference type="NCBI Taxonomy" id="220697"/>
    <lineage>
        <taxon>Bacteria</taxon>
        <taxon>Pseudomonadati</taxon>
        <taxon>Pseudomonadota</taxon>
        <taxon>Alphaproteobacteria</taxon>
        <taxon>Rhodospirillales</taxon>
        <taxon>Thalassospiraceae</taxon>
        <taxon>Thalassospira</taxon>
    </lineage>
</organism>
<accession>A0ABR5Y7A0</accession>
<dbReference type="EMBL" id="LPXL01000009">
    <property type="protein sequence ID" value="KZD05907.1"/>
    <property type="molecule type" value="Genomic_DNA"/>
</dbReference>
<comment type="caution">
    <text evidence="1">The sequence shown here is derived from an EMBL/GenBank/DDBJ whole genome shotgun (WGS) entry which is preliminary data.</text>
</comment>